<evidence type="ECO:0000313" key="3">
    <source>
        <dbReference type="Proteomes" id="UP000680865"/>
    </source>
</evidence>
<keyword evidence="1" id="KW-0472">Membrane</keyword>
<evidence type="ECO:0000256" key="1">
    <source>
        <dbReference type="SAM" id="Phobius"/>
    </source>
</evidence>
<dbReference type="Proteomes" id="UP000680865">
    <property type="component" value="Unassembled WGS sequence"/>
</dbReference>
<feature type="transmembrane region" description="Helical" evidence="1">
    <location>
        <begin position="52"/>
        <end position="71"/>
    </location>
</feature>
<accession>A0A919VY58</accession>
<reference evidence="2" key="1">
    <citation type="submission" date="2021-03" db="EMBL/GenBank/DDBJ databases">
        <title>Whole genome shotgun sequence of Actinoplanes consettensis NBRC 14913.</title>
        <authorList>
            <person name="Komaki H."/>
            <person name="Tamura T."/>
        </authorList>
    </citation>
    <scope>NUCLEOTIDE SEQUENCE</scope>
    <source>
        <strain evidence="2">NBRC 14913</strain>
    </source>
</reference>
<comment type="caution">
    <text evidence="2">The sequence shown here is derived from an EMBL/GenBank/DDBJ whole genome shotgun (WGS) entry which is preliminary data.</text>
</comment>
<gene>
    <name evidence="2" type="ORF">Aco04nite_79570</name>
</gene>
<proteinExistence type="predicted"/>
<feature type="transmembrane region" description="Helical" evidence="1">
    <location>
        <begin position="20"/>
        <end position="40"/>
    </location>
</feature>
<keyword evidence="1" id="KW-0812">Transmembrane</keyword>
<sequence>MGAGPNPANGGYELSRASSVAMVTALRTAILGFAAALLFMTTQLSQVATVPVIMAGTVANLVAIAAVIVGVRRHRPSARLPWFLLAAGLAANMTGASIFYASSYPLIGSALLTCTP</sequence>
<evidence type="ECO:0000313" key="2">
    <source>
        <dbReference type="EMBL" id="GIM82037.1"/>
    </source>
</evidence>
<dbReference type="EMBL" id="BOQP01000050">
    <property type="protein sequence ID" value="GIM82037.1"/>
    <property type="molecule type" value="Genomic_DNA"/>
</dbReference>
<dbReference type="AlphaFoldDB" id="A0A919VY58"/>
<keyword evidence="3" id="KW-1185">Reference proteome</keyword>
<feature type="transmembrane region" description="Helical" evidence="1">
    <location>
        <begin position="83"/>
        <end position="102"/>
    </location>
</feature>
<organism evidence="2 3">
    <name type="scientific">Winogradskya consettensis</name>
    <dbReference type="NCBI Taxonomy" id="113560"/>
    <lineage>
        <taxon>Bacteria</taxon>
        <taxon>Bacillati</taxon>
        <taxon>Actinomycetota</taxon>
        <taxon>Actinomycetes</taxon>
        <taxon>Micromonosporales</taxon>
        <taxon>Micromonosporaceae</taxon>
        <taxon>Winogradskya</taxon>
    </lineage>
</organism>
<keyword evidence="1" id="KW-1133">Transmembrane helix</keyword>
<name>A0A919VY58_9ACTN</name>
<protein>
    <submittedName>
        <fullName evidence="2">Uncharacterized protein</fullName>
    </submittedName>
</protein>